<dbReference type="GO" id="GO:0006958">
    <property type="term" value="P:complement activation, classical pathway"/>
    <property type="evidence" value="ECO:0007669"/>
    <property type="project" value="UniProtKB-KW"/>
</dbReference>
<dbReference type="GO" id="GO:0005576">
    <property type="term" value="C:extracellular region"/>
    <property type="evidence" value="ECO:0007669"/>
    <property type="project" value="UniProtKB-SubCell"/>
</dbReference>
<dbReference type="InterPro" id="IPR036383">
    <property type="entry name" value="TSP1_rpt_sf"/>
</dbReference>
<evidence type="ECO:0000256" key="5">
    <source>
        <dbReference type="ARBA" id="ARBA00022536"/>
    </source>
</evidence>
<dbReference type="PROSITE" id="PS50068">
    <property type="entry name" value="LDLRA_2"/>
    <property type="match status" value="1"/>
</dbReference>
<organism evidence="18">
    <name type="scientific">Callorhinchus milii</name>
    <name type="common">Ghost shark</name>
    <dbReference type="NCBI Taxonomy" id="7868"/>
    <lineage>
        <taxon>Eukaryota</taxon>
        <taxon>Metazoa</taxon>
        <taxon>Chordata</taxon>
        <taxon>Craniata</taxon>
        <taxon>Vertebrata</taxon>
        <taxon>Chondrichthyes</taxon>
        <taxon>Holocephali</taxon>
        <taxon>Chimaeriformes</taxon>
        <taxon>Callorhinchidae</taxon>
        <taxon>Callorhinchus</taxon>
    </lineage>
</organism>
<dbReference type="InterPro" id="IPR036055">
    <property type="entry name" value="LDL_receptor-like_sf"/>
</dbReference>
<evidence type="ECO:0000256" key="1">
    <source>
        <dbReference type="ARBA" id="ARBA00004175"/>
    </source>
</evidence>
<sequence>GLAQASHQPVRCVWGDFSPWSECDGCTNNQTRWRQVLTFPQFGGSECRGSGFETRSCTSSRGCPLETGCQDQFRCASGRCVPQELTCNSDEDCEGDNLDERNCEQIKPSCDVDQPPPQVELTGLGYDVVKGAFRGNVLSPKSFGGTCRKVFNGDNRRFYRLPQSTIKYTFQVTAKSDFTSEIYRSSWDYYTSNTQVRHGKSRGIFRRRRYHSTTHSSSTASTYKGEQYLWVHSEVAVAQFLTGPVDALSVSTPLWTALSHLPSTYDYSAYRALIEAFGTHYVHSGSLGGRYSLTYILDTANMEQEGLTEEIGEYCSSTSVNLLFVSYKDSACDSHQNSIRRVLKTASGAGRAVVASVGGSASALAALSLIDVNNPRANSEVYRRWAASVRQLPVIINQKLRPLHELVKDGPCAATKRQYLKRAAQRYLAESDPCHCRPCANNGRTAVIHRRCVCLCHPNTAGVACELGRLLHPDNRG</sequence>
<name>V9KWX9_CALMI</name>
<comment type="subcellular location">
    <subcellularLocation>
        <location evidence="2">Secreted</location>
    </subcellularLocation>
    <subcellularLocation>
        <location evidence="1">Target cell membrane</location>
    </subcellularLocation>
</comment>
<dbReference type="SMART" id="SM00209">
    <property type="entry name" value="TSP1"/>
    <property type="match status" value="1"/>
</dbReference>
<evidence type="ECO:0000256" key="14">
    <source>
        <dbReference type="ARBA" id="ARBA00023180"/>
    </source>
</evidence>
<feature type="domain" description="MACPF" evidence="17">
    <location>
        <begin position="106"/>
        <end position="435"/>
    </location>
</feature>
<dbReference type="PROSITE" id="PS00279">
    <property type="entry name" value="MACPF_1"/>
    <property type="match status" value="1"/>
</dbReference>
<keyword evidence="11" id="KW-0473">Membrane attack complex</keyword>
<dbReference type="CDD" id="cd00112">
    <property type="entry name" value="LDLa"/>
    <property type="match status" value="1"/>
</dbReference>
<feature type="non-terminal residue" evidence="18">
    <location>
        <position position="1"/>
    </location>
</feature>
<evidence type="ECO:0000256" key="2">
    <source>
        <dbReference type="ARBA" id="ARBA00004613"/>
    </source>
</evidence>
<evidence type="ECO:0000313" key="18">
    <source>
        <dbReference type="EMBL" id="AFP03205.1"/>
    </source>
</evidence>
<dbReference type="Pfam" id="PF00057">
    <property type="entry name" value="Ldl_recept_a"/>
    <property type="match status" value="1"/>
</dbReference>
<comment type="caution">
    <text evidence="16">Lacks conserved residue(s) required for the propagation of feature annotation.</text>
</comment>
<keyword evidence="13 16" id="KW-1015">Disulfide bond</keyword>
<reference evidence="18" key="1">
    <citation type="journal article" date="2014" name="Nature">
        <title>Elephant shark genome provides unique insights into gnathostome evolution.</title>
        <authorList>
            <consortium name="International Elephant Shark Genome Sequencing Consortium"/>
            <person name="Venkatesh B."/>
            <person name="Lee A.P."/>
            <person name="Ravi V."/>
            <person name="Maurya A.K."/>
            <person name="Lian M.M."/>
            <person name="Swann J.B."/>
            <person name="Ohta Y."/>
            <person name="Flajnik M.F."/>
            <person name="Sutoh Y."/>
            <person name="Kasahara M."/>
            <person name="Hoon S."/>
            <person name="Gangu V."/>
            <person name="Roy S.W."/>
            <person name="Irimia M."/>
            <person name="Korzh V."/>
            <person name="Kondrychyn I."/>
            <person name="Lim Z.W."/>
            <person name="Tay B.H."/>
            <person name="Tohari S."/>
            <person name="Kong K.W."/>
            <person name="Ho S."/>
            <person name="Lorente-Galdos B."/>
            <person name="Quilez J."/>
            <person name="Marques-Bonet T."/>
            <person name="Raney B.J."/>
            <person name="Ingham P.W."/>
            <person name="Tay A."/>
            <person name="Hillier L.W."/>
            <person name="Minx P."/>
            <person name="Boehm T."/>
            <person name="Wilson R.K."/>
            <person name="Brenner S."/>
            <person name="Warren W.C."/>
        </authorList>
    </citation>
    <scope>NUCLEOTIDE SEQUENCE</scope>
    <source>
        <tissue evidence="18">Heart</tissue>
    </source>
</reference>
<dbReference type="GO" id="GO:0045087">
    <property type="term" value="P:innate immune response"/>
    <property type="evidence" value="ECO:0007669"/>
    <property type="project" value="UniProtKB-KW"/>
</dbReference>
<keyword evidence="9" id="KW-0391">Immunity</keyword>
<dbReference type="InterPro" id="IPR001862">
    <property type="entry name" value="MAC_perforin"/>
</dbReference>
<dbReference type="AlphaFoldDB" id="V9KWX9"/>
<dbReference type="InterPro" id="IPR020864">
    <property type="entry name" value="MACPF"/>
</dbReference>
<evidence type="ECO:0000256" key="15">
    <source>
        <dbReference type="ARBA" id="ARBA00023298"/>
    </source>
</evidence>
<dbReference type="GO" id="GO:0031640">
    <property type="term" value="P:killing of cells of another organism"/>
    <property type="evidence" value="ECO:0007669"/>
    <property type="project" value="UniProtKB-KW"/>
</dbReference>
<evidence type="ECO:0000256" key="8">
    <source>
        <dbReference type="ARBA" id="ARBA00022852"/>
    </source>
</evidence>
<evidence type="ECO:0000256" key="10">
    <source>
        <dbReference type="ARBA" id="ARBA00022875"/>
    </source>
</evidence>
<dbReference type="InterPro" id="IPR002172">
    <property type="entry name" value="LDrepeatLR_classA_rpt"/>
</dbReference>
<keyword evidence="15" id="KW-1053">Target membrane</keyword>
<dbReference type="SMART" id="SM00457">
    <property type="entry name" value="MACPF"/>
    <property type="match status" value="1"/>
</dbReference>
<keyword evidence="7" id="KW-0399">Innate immunity</keyword>
<dbReference type="InterPro" id="IPR000884">
    <property type="entry name" value="TSP1_rpt"/>
</dbReference>
<comment type="similarity">
    <text evidence="3">Belongs to the complement C6/C7/C8/C9 family.</text>
</comment>
<dbReference type="PANTHER" id="PTHR45742">
    <property type="entry name" value="COMPLEMENT COMPONENT C6"/>
    <property type="match status" value="1"/>
</dbReference>
<dbReference type="GO" id="GO:0005579">
    <property type="term" value="C:membrane attack complex"/>
    <property type="evidence" value="ECO:0007669"/>
    <property type="project" value="UniProtKB-KW"/>
</dbReference>
<dbReference type="Pfam" id="PF01823">
    <property type="entry name" value="MACPF"/>
    <property type="match status" value="1"/>
</dbReference>
<dbReference type="PANTHER" id="PTHR45742:SF2">
    <property type="entry name" value="COMPLEMENT COMPONENT C7"/>
    <property type="match status" value="1"/>
</dbReference>
<evidence type="ECO:0000256" key="6">
    <source>
        <dbReference type="ARBA" id="ARBA00022537"/>
    </source>
</evidence>
<evidence type="ECO:0000256" key="11">
    <source>
        <dbReference type="ARBA" id="ARBA00023058"/>
    </source>
</evidence>
<dbReference type="PRINTS" id="PR00764">
    <property type="entry name" value="COMPLEMENTC9"/>
</dbReference>
<evidence type="ECO:0000256" key="16">
    <source>
        <dbReference type="PROSITE-ProRule" id="PRU00124"/>
    </source>
</evidence>
<feature type="disulfide bond" evidence="16">
    <location>
        <begin position="75"/>
        <end position="93"/>
    </location>
</feature>
<evidence type="ECO:0000259" key="17">
    <source>
        <dbReference type="PROSITE" id="PS51412"/>
    </source>
</evidence>
<dbReference type="SMART" id="SM00192">
    <property type="entry name" value="LDLa"/>
    <property type="match status" value="1"/>
</dbReference>
<keyword evidence="5" id="KW-0245">EGF-like domain</keyword>
<dbReference type="SUPFAM" id="SSF57424">
    <property type="entry name" value="LDL receptor-like module"/>
    <property type="match status" value="1"/>
</dbReference>
<keyword evidence="10" id="KW-0180">Complement pathway</keyword>
<dbReference type="PROSITE" id="PS51412">
    <property type="entry name" value="MACPF_2"/>
    <property type="match status" value="1"/>
</dbReference>
<dbReference type="InterPro" id="IPR020863">
    <property type="entry name" value="MACPF_CS"/>
</dbReference>
<accession>V9KWX9</accession>
<evidence type="ECO:0000256" key="9">
    <source>
        <dbReference type="ARBA" id="ARBA00022859"/>
    </source>
</evidence>
<dbReference type="Gene3D" id="2.20.100.10">
    <property type="entry name" value="Thrombospondin type-1 (TSP1) repeat"/>
    <property type="match status" value="1"/>
</dbReference>
<dbReference type="Gene3D" id="4.10.400.10">
    <property type="entry name" value="Low-density Lipoprotein Receptor"/>
    <property type="match status" value="1"/>
</dbReference>
<keyword evidence="6" id="KW-1052">Target cell membrane</keyword>
<evidence type="ECO:0000256" key="13">
    <source>
        <dbReference type="ARBA" id="ARBA00023157"/>
    </source>
</evidence>
<evidence type="ECO:0000256" key="12">
    <source>
        <dbReference type="ARBA" id="ARBA00023136"/>
    </source>
</evidence>
<proteinExistence type="evidence at transcript level"/>
<keyword evidence="12" id="KW-0472">Membrane</keyword>
<keyword evidence="8" id="KW-0204">Cytolysis</keyword>
<dbReference type="SUPFAM" id="SSF82895">
    <property type="entry name" value="TSP-1 type 1 repeat"/>
    <property type="match status" value="1"/>
</dbReference>
<dbReference type="GO" id="GO:0044218">
    <property type="term" value="C:other organism cell membrane"/>
    <property type="evidence" value="ECO:0007669"/>
    <property type="project" value="UniProtKB-KW"/>
</dbReference>
<evidence type="ECO:0000256" key="7">
    <source>
        <dbReference type="ARBA" id="ARBA00022588"/>
    </source>
</evidence>
<evidence type="ECO:0000256" key="3">
    <source>
        <dbReference type="ARBA" id="ARBA00009214"/>
    </source>
</evidence>
<dbReference type="PROSITE" id="PS50092">
    <property type="entry name" value="TSP1"/>
    <property type="match status" value="1"/>
</dbReference>
<evidence type="ECO:0000256" key="4">
    <source>
        <dbReference type="ARBA" id="ARBA00022525"/>
    </source>
</evidence>
<dbReference type="EMBL" id="JW870687">
    <property type="protein sequence ID" value="AFP03205.1"/>
    <property type="molecule type" value="mRNA"/>
</dbReference>
<feature type="non-terminal residue" evidence="18">
    <location>
        <position position="477"/>
    </location>
</feature>
<protein>
    <submittedName>
        <fullName evidence="18">Complement component C7-like protein</fullName>
    </submittedName>
</protein>
<keyword evidence="14" id="KW-0325">Glycoprotein</keyword>
<keyword evidence="4" id="KW-0964">Secreted</keyword>